<dbReference type="STRING" id="1286171.EAL2_c03180"/>
<dbReference type="GO" id="GO:0006417">
    <property type="term" value="P:regulation of translation"/>
    <property type="evidence" value="ECO:0007669"/>
    <property type="project" value="UniProtKB-KW"/>
</dbReference>
<evidence type="ECO:0000256" key="2">
    <source>
        <dbReference type="ARBA" id="ARBA00022795"/>
    </source>
</evidence>
<gene>
    <name evidence="5 6" type="primary">fliW</name>
    <name evidence="6" type="ORF">EAL2_c03180</name>
</gene>
<evidence type="ECO:0000256" key="1">
    <source>
        <dbReference type="ARBA" id="ARBA00022490"/>
    </source>
</evidence>
<dbReference type="HOGENOM" id="CLU_112356_0_2_9"/>
<protein>
    <recommendedName>
        <fullName evidence="5">Flagellar assembly factor FliW</fullName>
    </recommendedName>
</protein>
<dbReference type="PANTHER" id="PTHR39190:SF1">
    <property type="entry name" value="FLAGELLAR ASSEMBLY FACTOR FLIW"/>
    <property type="match status" value="1"/>
</dbReference>
<keyword evidence="6" id="KW-0966">Cell projection</keyword>
<evidence type="ECO:0000256" key="3">
    <source>
        <dbReference type="ARBA" id="ARBA00022845"/>
    </source>
</evidence>
<organism evidence="6 7">
    <name type="scientific">Peptoclostridium acidaminophilum DSM 3953</name>
    <dbReference type="NCBI Taxonomy" id="1286171"/>
    <lineage>
        <taxon>Bacteria</taxon>
        <taxon>Bacillati</taxon>
        <taxon>Bacillota</taxon>
        <taxon>Clostridia</taxon>
        <taxon>Peptostreptococcales</taxon>
        <taxon>Peptoclostridiaceae</taxon>
        <taxon>Peptoclostridium</taxon>
    </lineage>
</organism>
<dbReference type="HAMAP" id="MF_01185">
    <property type="entry name" value="FliW"/>
    <property type="match status" value="1"/>
</dbReference>
<keyword evidence="6" id="KW-0969">Cilium</keyword>
<keyword evidence="6" id="KW-0282">Flagellum</keyword>
<comment type="subcellular location">
    <subcellularLocation>
        <location evidence="5">Cytoplasm</location>
    </subcellularLocation>
</comment>
<evidence type="ECO:0000313" key="6">
    <source>
        <dbReference type="EMBL" id="AHM55621.1"/>
    </source>
</evidence>
<dbReference type="PANTHER" id="PTHR39190">
    <property type="entry name" value="FLAGELLAR ASSEMBLY FACTOR FLIW"/>
    <property type="match status" value="1"/>
</dbReference>
<dbReference type="SUPFAM" id="SSF141457">
    <property type="entry name" value="BH3618-like"/>
    <property type="match status" value="1"/>
</dbReference>
<keyword evidence="7" id="KW-1185">Reference proteome</keyword>
<dbReference type="eggNOG" id="COG1699">
    <property type="taxonomic scope" value="Bacteria"/>
</dbReference>
<name>W8U3T3_PEPAC</name>
<dbReference type="Gene3D" id="2.30.290.10">
    <property type="entry name" value="BH3618-like"/>
    <property type="match status" value="1"/>
</dbReference>
<accession>W8U3T3</accession>
<dbReference type="GO" id="GO:0044780">
    <property type="term" value="P:bacterial-type flagellum assembly"/>
    <property type="evidence" value="ECO:0007669"/>
    <property type="project" value="UniProtKB-UniRule"/>
</dbReference>
<dbReference type="Pfam" id="PF02623">
    <property type="entry name" value="FliW"/>
    <property type="match status" value="1"/>
</dbReference>
<keyword evidence="4 5" id="KW-0143">Chaperone</keyword>
<dbReference type="InterPro" id="IPR003775">
    <property type="entry name" value="Flagellar_assembly_factor_FliW"/>
</dbReference>
<reference evidence="6 7" key="1">
    <citation type="journal article" date="2014" name="Genome Announc.">
        <title>Complete Genome Sequence of Amino Acid-Utilizing Eubacterium acidaminophilum al-2 (DSM 3953).</title>
        <authorList>
            <person name="Poehlein A."/>
            <person name="Andreesen J.R."/>
            <person name="Daniel R."/>
        </authorList>
    </citation>
    <scope>NUCLEOTIDE SEQUENCE [LARGE SCALE GENOMIC DNA]</scope>
    <source>
        <strain evidence="6 7">DSM 3953</strain>
    </source>
</reference>
<evidence type="ECO:0000256" key="4">
    <source>
        <dbReference type="ARBA" id="ARBA00023186"/>
    </source>
</evidence>
<dbReference type="KEGG" id="eac:EAL2_c03180"/>
<dbReference type="OrthoDB" id="9801235at2"/>
<dbReference type="PATRIC" id="fig|1286171.3.peg.258"/>
<evidence type="ECO:0000313" key="7">
    <source>
        <dbReference type="Proteomes" id="UP000019591"/>
    </source>
</evidence>
<keyword evidence="3 5" id="KW-0810">Translation regulation</keyword>
<proteinExistence type="inferred from homology"/>
<keyword evidence="1 5" id="KW-0963">Cytoplasm</keyword>
<comment type="function">
    <text evidence="5">Acts as an anti-CsrA protein, binds CsrA and prevents it from repressing translation of its target genes, one of which is flagellin. Binds to flagellin and participates in the assembly of the flagellum.</text>
</comment>
<dbReference type="NCBIfam" id="NF009793">
    <property type="entry name" value="PRK13285.1-1"/>
    <property type="match status" value="1"/>
</dbReference>
<dbReference type="Proteomes" id="UP000019591">
    <property type="component" value="Chromosome"/>
</dbReference>
<dbReference type="RefSeq" id="WP_025434663.1">
    <property type="nucleotide sequence ID" value="NZ_CP007452.1"/>
</dbReference>
<dbReference type="AlphaFoldDB" id="W8U3T3"/>
<evidence type="ECO:0000256" key="5">
    <source>
        <dbReference type="HAMAP-Rule" id="MF_01185"/>
    </source>
</evidence>
<dbReference type="GO" id="GO:0005737">
    <property type="term" value="C:cytoplasm"/>
    <property type="evidence" value="ECO:0007669"/>
    <property type="project" value="UniProtKB-SubCell"/>
</dbReference>
<sequence>MKLNTTNFGEINIDESALINFEEGIPGFENVRRFALLQDDEMIVDWLQGIDEDIAFPVINPFAVKEDYEFKIPDADIKKLNIENQEDLLIYSIVVIPDDIKQIRTNLQAPIIINAKIKLGKQIILDDRYPLRYEFYEKVGV</sequence>
<dbReference type="EMBL" id="CP007452">
    <property type="protein sequence ID" value="AHM55621.1"/>
    <property type="molecule type" value="Genomic_DNA"/>
</dbReference>
<comment type="similarity">
    <text evidence="5">Belongs to the FliW family.</text>
</comment>
<dbReference type="InterPro" id="IPR024046">
    <property type="entry name" value="Flagellar_assmbl_FliW_dom_sf"/>
</dbReference>
<comment type="subunit">
    <text evidence="5">Interacts with translational regulator CsrA and flagellin(s).</text>
</comment>
<keyword evidence="2 5" id="KW-1005">Bacterial flagellum biogenesis</keyword>